<keyword evidence="1" id="KW-0812">Transmembrane</keyword>
<dbReference type="EMBL" id="JAHYXK010000007">
    <property type="protein sequence ID" value="MBW7467490.1"/>
    <property type="molecule type" value="Genomic_DNA"/>
</dbReference>
<organism evidence="2 3">
    <name type="scientific">Pontibacter aydingkolensis</name>
    <dbReference type="NCBI Taxonomy" id="1911536"/>
    <lineage>
        <taxon>Bacteria</taxon>
        <taxon>Pseudomonadati</taxon>
        <taxon>Bacteroidota</taxon>
        <taxon>Cytophagia</taxon>
        <taxon>Cytophagales</taxon>
        <taxon>Hymenobacteraceae</taxon>
        <taxon>Pontibacter</taxon>
    </lineage>
</organism>
<protein>
    <submittedName>
        <fullName evidence="2">Uncharacterized protein</fullName>
    </submittedName>
</protein>
<feature type="transmembrane region" description="Helical" evidence="1">
    <location>
        <begin position="87"/>
        <end position="109"/>
    </location>
</feature>
<name>A0ABS7CUM0_9BACT</name>
<dbReference type="Proteomes" id="UP000813018">
    <property type="component" value="Unassembled WGS sequence"/>
</dbReference>
<keyword evidence="1" id="KW-0472">Membrane</keyword>
<evidence type="ECO:0000256" key="1">
    <source>
        <dbReference type="SAM" id="Phobius"/>
    </source>
</evidence>
<evidence type="ECO:0000313" key="3">
    <source>
        <dbReference type="Proteomes" id="UP000813018"/>
    </source>
</evidence>
<gene>
    <name evidence="2" type="ORF">K0O23_10455</name>
</gene>
<feature type="transmembrane region" description="Helical" evidence="1">
    <location>
        <begin position="12"/>
        <end position="34"/>
    </location>
</feature>
<evidence type="ECO:0000313" key="2">
    <source>
        <dbReference type="EMBL" id="MBW7467490.1"/>
    </source>
</evidence>
<dbReference type="RefSeq" id="WP_219877368.1">
    <property type="nucleotide sequence ID" value="NZ_JAHYXK010000007.1"/>
</dbReference>
<reference evidence="2 3" key="1">
    <citation type="journal article" date="2016" name="Int. J. Syst. Evol. Microbiol.">
        <title>Pontibacter aydingkolensis sp. nov., isolated from soil of a salt lake.</title>
        <authorList>
            <person name="Osman G."/>
            <person name="Zhang T."/>
            <person name="Lou K."/>
            <person name="Gao Y."/>
            <person name="Chang W."/>
            <person name="Lin Q."/>
            <person name="Yang H.M."/>
            <person name="Huo X.D."/>
            <person name="Wang N."/>
        </authorList>
    </citation>
    <scope>NUCLEOTIDE SEQUENCE [LARGE SCALE GENOMIC DNA]</scope>
    <source>
        <strain evidence="2 3">KACC 19255</strain>
    </source>
</reference>
<keyword evidence="3" id="KW-1185">Reference proteome</keyword>
<comment type="caution">
    <text evidence="2">The sequence shown here is derived from an EMBL/GenBank/DDBJ whole genome shotgun (WGS) entry which is preliminary data.</text>
</comment>
<feature type="transmembrane region" description="Helical" evidence="1">
    <location>
        <begin position="46"/>
        <end position="67"/>
    </location>
</feature>
<accession>A0ABS7CUM0</accession>
<proteinExistence type="predicted"/>
<sequence length="110" mass="12530">MYRIKVSSKMLITAYVCLLLLLGSFLLLNGRFLMNHNTPSELPLDFLLRFGIFWFVSFVLALLFFVFHIRMHQYAFSEAEIAQSTKVGTFTFVAGVSMATLTGVLFYTLA</sequence>
<keyword evidence="1" id="KW-1133">Transmembrane helix</keyword>